<proteinExistence type="predicted"/>
<gene>
    <name evidence="1" type="ORF">QX51_01675</name>
</gene>
<dbReference type="EMBL" id="JWHR01000021">
    <property type="protein sequence ID" value="KHS58640.1"/>
    <property type="molecule type" value="Genomic_DNA"/>
</dbReference>
<sequence>NYRGYEINQDGEEELRKSIVDLSNISDLSVKNALMITKFLDKVVRIQSIRVYNDKIIGKNINLINEIDIRKSKEQFVKENLMKESVHNIKYDDNNVFDETSYSESKLYYKRNINSIDELLKLKNLLDLKLINKDEFNLLKEDLLKN</sequence>
<dbReference type="AlphaFoldDB" id="A0A0B3WVM5"/>
<dbReference type="Proteomes" id="UP000031189">
    <property type="component" value="Unassembled WGS sequence"/>
</dbReference>
<organism evidence="1 2">
    <name type="scientific">Terrisporobacter othiniensis</name>
    <dbReference type="NCBI Taxonomy" id="1577792"/>
    <lineage>
        <taxon>Bacteria</taxon>
        <taxon>Bacillati</taxon>
        <taxon>Bacillota</taxon>
        <taxon>Clostridia</taxon>
        <taxon>Peptostreptococcales</taxon>
        <taxon>Peptostreptococcaceae</taxon>
        <taxon>Terrisporobacter</taxon>
    </lineage>
</organism>
<dbReference type="STRING" id="1577792.QX51_01675"/>
<evidence type="ECO:0000313" key="2">
    <source>
        <dbReference type="Proteomes" id="UP000031189"/>
    </source>
</evidence>
<reference evidence="1 2" key="1">
    <citation type="submission" date="2014-12" db="EMBL/GenBank/DDBJ databases">
        <title>Draft genome sequence of Terrisporobacter sp. 08-306576, isolated from the blood culture of a bacteremia patient.</title>
        <authorList>
            <person name="Lund L.C."/>
            <person name="Sydenham T.V."/>
            <person name="Hogh S.V."/>
            <person name="Skov M.N."/>
            <person name="Kemp M."/>
            <person name="Justesen U.S."/>
        </authorList>
    </citation>
    <scope>NUCLEOTIDE SEQUENCE [LARGE SCALE GENOMIC DNA]</scope>
    <source>
        <strain evidence="1 2">08-306576</strain>
    </source>
</reference>
<comment type="caution">
    <text evidence="1">The sequence shown here is derived from an EMBL/GenBank/DDBJ whole genome shotgun (WGS) entry which is preliminary data.</text>
</comment>
<accession>A0A0B3WVM5</accession>
<feature type="non-terminal residue" evidence="1">
    <location>
        <position position="1"/>
    </location>
</feature>
<evidence type="ECO:0000313" key="1">
    <source>
        <dbReference type="EMBL" id="KHS58640.1"/>
    </source>
</evidence>
<name>A0A0B3WVM5_9FIRM</name>
<keyword evidence="2" id="KW-1185">Reference proteome</keyword>
<evidence type="ECO:0008006" key="3">
    <source>
        <dbReference type="Google" id="ProtNLM"/>
    </source>
</evidence>
<protein>
    <recommendedName>
        <fullName evidence="3">SHOCT domain-containing protein</fullName>
    </recommendedName>
</protein>